<evidence type="ECO:0000256" key="4">
    <source>
        <dbReference type="ARBA" id="ARBA00023014"/>
    </source>
</evidence>
<accession>A0AAW4WWP6</accession>
<keyword evidence="2" id="KW-0560">Oxidoreductase</keyword>
<dbReference type="AlphaFoldDB" id="A0AAW4WWP6"/>
<evidence type="ECO:0000256" key="1">
    <source>
        <dbReference type="ARBA" id="ARBA00022723"/>
    </source>
</evidence>
<dbReference type="PROSITE" id="PS00198">
    <property type="entry name" value="4FE4S_FER_1"/>
    <property type="match status" value="1"/>
</dbReference>
<dbReference type="RefSeq" id="WP_229345671.1">
    <property type="nucleotide sequence ID" value="NZ_JAJFAT010000009.1"/>
</dbReference>
<dbReference type="SUPFAM" id="SSF54862">
    <property type="entry name" value="4Fe-4S ferredoxins"/>
    <property type="match status" value="1"/>
</dbReference>
<dbReference type="PANTHER" id="PTHR42949:SF3">
    <property type="entry name" value="ANAEROBIC GLYCEROL-3-PHOSPHATE DEHYDROGENASE SUBUNIT B"/>
    <property type="match status" value="1"/>
</dbReference>
<evidence type="ECO:0000313" key="7">
    <source>
        <dbReference type="Proteomes" id="UP001199296"/>
    </source>
</evidence>
<dbReference type="PRINTS" id="PR00469">
    <property type="entry name" value="PNDRDTASEII"/>
</dbReference>
<dbReference type="PANTHER" id="PTHR42949">
    <property type="entry name" value="ANAEROBIC GLYCEROL-3-PHOSPHATE DEHYDROGENASE SUBUNIT B"/>
    <property type="match status" value="1"/>
</dbReference>
<evidence type="ECO:0000256" key="3">
    <source>
        <dbReference type="ARBA" id="ARBA00023004"/>
    </source>
</evidence>
<keyword evidence="7" id="KW-1185">Reference proteome</keyword>
<dbReference type="InterPro" id="IPR051691">
    <property type="entry name" value="Metab_Enz_Cyan_OpOx_G3PDH"/>
</dbReference>
<name>A0AAW4WWP6_9FIRM</name>
<evidence type="ECO:0000256" key="2">
    <source>
        <dbReference type="ARBA" id="ARBA00023002"/>
    </source>
</evidence>
<dbReference type="GO" id="GO:0046872">
    <property type="term" value="F:metal ion binding"/>
    <property type="evidence" value="ECO:0007669"/>
    <property type="project" value="UniProtKB-KW"/>
</dbReference>
<feature type="domain" description="4Fe-4S ferredoxin-type" evidence="5">
    <location>
        <begin position="391"/>
        <end position="420"/>
    </location>
</feature>
<dbReference type="GO" id="GO:0016491">
    <property type="term" value="F:oxidoreductase activity"/>
    <property type="evidence" value="ECO:0007669"/>
    <property type="project" value="UniProtKB-KW"/>
</dbReference>
<keyword evidence="3" id="KW-0408">Iron</keyword>
<protein>
    <submittedName>
        <fullName evidence="6">FAD-dependent oxidoreductase</fullName>
    </submittedName>
</protein>
<dbReference type="Gene3D" id="3.30.70.20">
    <property type="match status" value="1"/>
</dbReference>
<dbReference type="InterPro" id="IPR017900">
    <property type="entry name" value="4Fe4S_Fe_S_CS"/>
</dbReference>
<evidence type="ECO:0000313" key="6">
    <source>
        <dbReference type="EMBL" id="MCC3145145.1"/>
    </source>
</evidence>
<evidence type="ECO:0000259" key="5">
    <source>
        <dbReference type="PROSITE" id="PS51379"/>
    </source>
</evidence>
<dbReference type="Proteomes" id="UP001199296">
    <property type="component" value="Unassembled WGS sequence"/>
</dbReference>
<dbReference type="InterPro" id="IPR036188">
    <property type="entry name" value="FAD/NAD-bd_sf"/>
</dbReference>
<gene>
    <name evidence="6" type="ORF">LJ207_07390</name>
</gene>
<dbReference type="Gene3D" id="3.50.50.60">
    <property type="entry name" value="FAD/NAD(P)-binding domain"/>
    <property type="match status" value="2"/>
</dbReference>
<dbReference type="GO" id="GO:0051536">
    <property type="term" value="F:iron-sulfur cluster binding"/>
    <property type="evidence" value="ECO:0007669"/>
    <property type="project" value="UniProtKB-KW"/>
</dbReference>
<keyword evidence="4" id="KW-0411">Iron-sulfur</keyword>
<dbReference type="InterPro" id="IPR023753">
    <property type="entry name" value="FAD/NAD-binding_dom"/>
</dbReference>
<keyword evidence="1" id="KW-0479">Metal-binding</keyword>
<dbReference type="InterPro" id="IPR017896">
    <property type="entry name" value="4Fe4S_Fe-S-bd"/>
</dbReference>
<dbReference type="PROSITE" id="PS51379">
    <property type="entry name" value="4FE4S_FER_2"/>
    <property type="match status" value="2"/>
</dbReference>
<proteinExistence type="predicted"/>
<sequence>MKRYELIIIGAGPAGLSAAIEAAAEGMEVIVFDENQKPGGQLFKQIHKFFGSKQHRARERGFKIGEDLLKKAEDYGVEVKLNSTVIGLFDSKTVSVKIADSIEHYSAYNIIVAAGASEKMIPFPGWTLPGVIGAGAAQTMMNIEGVKPGEDVLMVGSGNVGLVVGYQLIQAGSNLKAVIDASEKIGGYGVHAAKLARTGVPFYTSHTLKELKGETEVEKAIITEVDENWQPISGSEKEIKVDTVCLAVGLSPMSKLLEMAGCQMKSEAGDLIPICDQYSKTSLEGIYAAGDVAGIEEASAAMVEGRIAAASILKELSYLDQAEFEARFSAYKASLEELRQGMFGIGEGSWDYPQKSREGYPLAKTLLKKGYLKAEELKKFPGFIDKKSSEVIPIIECTQNIPCDPCQDICPKDCIKVEGDIVTLPELDENFECSACELCVAACPGQALFLVNHNYSNNYSSVSFPYEFFPLPELGSRGKALDRAGKVVGEAEIIKVNQAKINDKTAVLTMKVKDAIVDQARFFKEGDF</sequence>
<dbReference type="SUPFAM" id="SSF51905">
    <property type="entry name" value="FAD/NAD(P)-binding domain"/>
    <property type="match status" value="1"/>
</dbReference>
<reference evidence="6 7" key="1">
    <citation type="submission" date="2021-10" db="EMBL/GenBank/DDBJ databases">
        <authorList>
            <person name="Grouzdev D.S."/>
            <person name="Pantiukh K.S."/>
            <person name="Krutkina M.S."/>
        </authorList>
    </citation>
    <scope>NUCLEOTIDE SEQUENCE [LARGE SCALE GENOMIC DNA]</scope>
    <source>
        <strain evidence="6 7">Z-7514</strain>
    </source>
</reference>
<organism evidence="6 7">
    <name type="scientific">Halanaerobium polyolivorans</name>
    <dbReference type="NCBI Taxonomy" id="2886943"/>
    <lineage>
        <taxon>Bacteria</taxon>
        <taxon>Bacillati</taxon>
        <taxon>Bacillota</taxon>
        <taxon>Clostridia</taxon>
        <taxon>Halanaerobiales</taxon>
        <taxon>Halanaerobiaceae</taxon>
        <taxon>Halanaerobium</taxon>
    </lineage>
</organism>
<dbReference type="Pfam" id="PF07992">
    <property type="entry name" value="Pyr_redox_2"/>
    <property type="match status" value="1"/>
</dbReference>
<comment type="caution">
    <text evidence="6">The sequence shown here is derived from an EMBL/GenBank/DDBJ whole genome shotgun (WGS) entry which is preliminary data.</text>
</comment>
<dbReference type="EMBL" id="JAJFAT010000009">
    <property type="protein sequence ID" value="MCC3145145.1"/>
    <property type="molecule type" value="Genomic_DNA"/>
</dbReference>
<dbReference type="PRINTS" id="PR00368">
    <property type="entry name" value="FADPNR"/>
</dbReference>
<feature type="domain" description="4Fe-4S ferredoxin-type" evidence="5">
    <location>
        <begin position="423"/>
        <end position="453"/>
    </location>
</feature>